<protein>
    <submittedName>
        <fullName evidence="2">Uncharacterized protein</fullName>
    </submittedName>
</protein>
<evidence type="ECO:0000313" key="3">
    <source>
        <dbReference type="Proteomes" id="UP000255303"/>
    </source>
</evidence>
<feature type="compositionally biased region" description="Polar residues" evidence="1">
    <location>
        <begin position="19"/>
        <end position="28"/>
    </location>
</feature>
<organism evidence="2 3">
    <name type="scientific">Ectopseudomonas oleovorans</name>
    <name type="common">Pseudomonas oleovorans</name>
    <dbReference type="NCBI Taxonomy" id="301"/>
    <lineage>
        <taxon>Bacteria</taxon>
        <taxon>Pseudomonadati</taxon>
        <taxon>Pseudomonadota</taxon>
        <taxon>Gammaproteobacteria</taxon>
        <taxon>Pseudomonadales</taxon>
        <taxon>Pseudomonadaceae</taxon>
        <taxon>Ectopseudomonas</taxon>
    </lineage>
</organism>
<dbReference type="EMBL" id="UGUV01000002">
    <property type="protein sequence ID" value="SUD49880.1"/>
    <property type="molecule type" value="Genomic_DNA"/>
</dbReference>
<reference evidence="2 3" key="1">
    <citation type="submission" date="2018-06" db="EMBL/GenBank/DDBJ databases">
        <authorList>
            <consortium name="Pathogen Informatics"/>
            <person name="Doyle S."/>
        </authorList>
    </citation>
    <scope>NUCLEOTIDE SEQUENCE [LARGE SCALE GENOMIC DNA]</scope>
    <source>
        <strain evidence="2 3">NCTC10692</strain>
    </source>
</reference>
<feature type="compositionally biased region" description="Low complexity" evidence="1">
    <location>
        <begin position="34"/>
        <end position="45"/>
    </location>
</feature>
<evidence type="ECO:0000256" key="1">
    <source>
        <dbReference type="SAM" id="MobiDB-lite"/>
    </source>
</evidence>
<dbReference type="AlphaFoldDB" id="A0A379JN76"/>
<accession>A0A379JN76</accession>
<gene>
    <name evidence="2" type="ORF">NCTC10692_00263</name>
</gene>
<sequence>MIGITTYTSLISRLTGNATGAAGQTQDVSADGKTSTTPPAGSTSTVSNLARQLGEAAAHAEARDASLSRKELGQKATAQLDQITGYDYYLNQERHDAEVPNTDDPELLARAKQATSFVNGSGSNPFKVMSRDQLALIAYDDSGSFTVNERRAAWSEAYSQEEAWRQKVVAQAMDEYNRTGKMTNFFKEVLAYYNELPAIEQAQYPDDYASRLQELIDLDFNYMTHRAEGKGSSPANLIDQLFASAPHAGKEEVSASSSTASQSISAAQSASAANTTASTAGPASNGYDLMVSRLFGGKEPAVANGAQGMSANNIGRSAYDFLTYEDRALLSDMYAYAQDEGADLTYVDRLAEELGDYRQHDNGRLRSNFNNGHNYDAQGHQLTVSFNDKDTATASSILNGSAIGSTRIDQGFLRHILDPGYGALSNTSDLGFLEQMVTKFSAEGATHSSLGSQYATYTPVISIKDNIVLSASEDVKLKPFEPDITNVNGVWAVTEKGAAAGITLDDVIGKSGRMATASTGQEQNRYILDAFFGKDEQNTSRPSWLTDLFEQLQQR</sequence>
<feature type="region of interest" description="Disordered" evidence="1">
    <location>
        <begin position="19"/>
        <end position="45"/>
    </location>
</feature>
<dbReference type="RefSeq" id="WP_074858556.1">
    <property type="nucleotide sequence ID" value="NZ_FNZC01000029.1"/>
</dbReference>
<name>A0A379JN76_ECTOL</name>
<proteinExistence type="predicted"/>
<dbReference type="Proteomes" id="UP000255303">
    <property type="component" value="Unassembled WGS sequence"/>
</dbReference>
<evidence type="ECO:0000313" key="2">
    <source>
        <dbReference type="EMBL" id="SUD49880.1"/>
    </source>
</evidence>